<dbReference type="Proteomes" id="UP000009168">
    <property type="component" value="Unassembled WGS sequence"/>
</dbReference>
<dbReference type="AlphaFoldDB" id="W7XGB1"/>
<dbReference type="EMBL" id="GG662820">
    <property type="protein sequence ID" value="EWS75978.1"/>
    <property type="molecule type" value="Genomic_DNA"/>
</dbReference>
<organism evidence="1 2">
    <name type="scientific">Tetrahymena thermophila (strain SB210)</name>
    <dbReference type="NCBI Taxonomy" id="312017"/>
    <lineage>
        <taxon>Eukaryota</taxon>
        <taxon>Sar</taxon>
        <taxon>Alveolata</taxon>
        <taxon>Ciliophora</taxon>
        <taxon>Intramacronucleata</taxon>
        <taxon>Oligohymenophorea</taxon>
        <taxon>Hymenostomatida</taxon>
        <taxon>Tetrahymenina</taxon>
        <taxon>Tetrahymenidae</taxon>
        <taxon>Tetrahymena</taxon>
    </lineage>
</organism>
<proteinExistence type="predicted"/>
<name>W7XGB1_TETTS</name>
<accession>W7XGB1</accession>
<dbReference type="KEGG" id="tet:TTHERM_000157999"/>
<dbReference type="InParanoid" id="W7XGB1"/>
<dbReference type="GeneID" id="24437602"/>
<keyword evidence="2" id="KW-1185">Reference proteome</keyword>
<sequence length="63" mass="7801">MIMNYEGIQMFWYSITSLTRYHPNKQMKISDFFKKYTIMQELTRPWTQSSITKKKKQQEIMKD</sequence>
<dbReference type="RefSeq" id="XP_012651496.1">
    <property type="nucleotide sequence ID" value="XM_012796042.1"/>
</dbReference>
<reference evidence="2" key="1">
    <citation type="journal article" date="2006" name="PLoS Biol.">
        <title>Macronuclear genome sequence of the ciliate Tetrahymena thermophila, a model eukaryote.</title>
        <authorList>
            <person name="Eisen J.A."/>
            <person name="Coyne R.S."/>
            <person name="Wu M."/>
            <person name="Wu D."/>
            <person name="Thiagarajan M."/>
            <person name="Wortman J.R."/>
            <person name="Badger J.H."/>
            <person name="Ren Q."/>
            <person name="Amedeo P."/>
            <person name="Jones K.M."/>
            <person name="Tallon L.J."/>
            <person name="Delcher A.L."/>
            <person name="Salzberg S.L."/>
            <person name="Silva J.C."/>
            <person name="Haas B.J."/>
            <person name="Majoros W.H."/>
            <person name="Farzad M."/>
            <person name="Carlton J.M."/>
            <person name="Smith R.K. Jr."/>
            <person name="Garg J."/>
            <person name="Pearlman R.E."/>
            <person name="Karrer K.M."/>
            <person name="Sun L."/>
            <person name="Manning G."/>
            <person name="Elde N.C."/>
            <person name="Turkewitz A.P."/>
            <person name="Asai D.J."/>
            <person name="Wilkes D.E."/>
            <person name="Wang Y."/>
            <person name="Cai H."/>
            <person name="Collins K."/>
            <person name="Stewart B.A."/>
            <person name="Lee S.R."/>
            <person name="Wilamowska K."/>
            <person name="Weinberg Z."/>
            <person name="Ruzzo W.L."/>
            <person name="Wloga D."/>
            <person name="Gaertig J."/>
            <person name="Frankel J."/>
            <person name="Tsao C.-C."/>
            <person name="Gorovsky M.A."/>
            <person name="Keeling P.J."/>
            <person name="Waller R.F."/>
            <person name="Patron N.J."/>
            <person name="Cherry J.M."/>
            <person name="Stover N.A."/>
            <person name="Krieger C.J."/>
            <person name="del Toro C."/>
            <person name="Ryder H.F."/>
            <person name="Williamson S.C."/>
            <person name="Barbeau R.A."/>
            <person name="Hamilton E.P."/>
            <person name="Orias E."/>
        </authorList>
    </citation>
    <scope>NUCLEOTIDE SEQUENCE [LARGE SCALE GENOMIC DNA]</scope>
    <source>
        <strain evidence="2">SB210</strain>
    </source>
</reference>
<evidence type="ECO:0000313" key="1">
    <source>
        <dbReference type="EMBL" id="EWS75978.1"/>
    </source>
</evidence>
<gene>
    <name evidence="1" type="ORF">TTHERM_000157999</name>
</gene>
<evidence type="ECO:0000313" key="2">
    <source>
        <dbReference type="Proteomes" id="UP000009168"/>
    </source>
</evidence>
<protein>
    <submittedName>
        <fullName evidence="1">Uncharacterized protein</fullName>
    </submittedName>
</protein>